<dbReference type="Pfam" id="PF01607">
    <property type="entry name" value="CBM_14"/>
    <property type="match status" value="3"/>
</dbReference>
<dbReference type="InterPro" id="IPR036508">
    <property type="entry name" value="Chitin-bd_dom_sf"/>
</dbReference>
<dbReference type="GO" id="GO:0005576">
    <property type="term" value="C:extracellular region"/>
    <property type="evidence" value="ECO:0007669"/>
    <property type="project" value="InterPro"/>
</dbReference>
<reference evidence="3" key="1">
    <citation type="submission" date="2006-01" db="EMBL/GenBank/DDBJ databases">
        <title>Selective response of a peritrophin-like gene MdesPERI-A1 in larval Hessian fly during interactions with wheat.</title>
        <authorList>
            <person name="Mittapalli O."/>
            <person name="Sardesai N."/>
            <person name="Shukle R.H."/>
        </authorList>
    </citation>
    <scope>NUCLEOTIDE SEQUENCE</scope>
</reference>
<feature type="domain" description="Chitin-binding type-2" evidence="2">
    <location>
        <begin position="34"/>
        <end position="81"/>
    </location>
</feature>
<accession>A7XAK0</accession>
<sequence length="242" mass="27734">MAYCKFVAFIILFLAIGSVYSANQTAKLFGFPPFNPCAGRGEGFARDLYACEKYFYCDWQGNAYPGHCDFDYVFDAETQMCVTRYYADQVCFKCPPSKYYGLKSVPHACQQFIQCFNGNPTLHLCPNGLVFDGRSEIHQCNTPPYQGGCHRESPNDVDQKKCPPIYDRPIFLTDQQFANVYYVCYGQEKPERYSCPNGLGFDVNNGVCHYPRQFDVNDMIMMHPTESNEHLKSNDDEKTKIK</sequence>
<evidence type="ECO:0000259" key="2">
    <source>
        <dbReference type="PROSITE" id="PS50940"/>
    </source>
</evidence>
<evidence type="ECO:0000256" key="1">
    <source>
        <dbReference type="SAM" id="SignalP"/>
    </source>
</evidence>
<dbReference type="InterPro" id="IPR002557">
    <property type="entry name" value="Chitin-bd_dom"/>
</dbReference>
<protein>
    <submittedName>
        <fullName evidence="3">Midgut-specific peritrophin-A</fullName>
    </submittedName>
</protein>
<organism evidence="3">
    <name type="scientific">Mayetiola destructor</name>
    <name type="common">Hessian fly</name>
    <dbReference type="NCBI Taxonomy" id="39758"/>
    <lineage>
        <taxon>Eukaryota</taxon>
        <taxon>Metazoa</taxon>
        <taxon>Ecdysozoa</taxon>
        <taxon>Arthropoda</taxon>
        <taxon>Hexapoda</taxon>
        <taxon>Insecta</taxon>
        <taxon>Pterygota</taxon>
        <taxon>Neoptera</taxon>
        <taxon>Endopterygota</taxon>
        <taxon>Diptera</taxon>
        <taxon>Nematocera</taxon>
        <taxon>Sciaroidea</taxon>
        <taxon>Cecidomyiidae</taxon>
        <taxon>Mayetiola</taxon>
    </lineage>
</organism>
<proteinExistence type="evidence at transcript level"/>
<feature type="chain" id="PRO_5002715615" evidence="1">
    <location>
        <begin position="22"/>
        <end position="242"/>
    </location>
</feature>
<dbReference type="AlphaFoldDB" id="A7XAK0"/>
<feature type="domain" description="Chitin-binding type-2" evidence="2">
    <location>
        <begin position="159"/>
        <end position="218"/>
    </location>
</feature>
<dbReference type="SMART" id="SM00494">
    <property type="entry name" value="ChtBD2"/>
    <property type="match status" value="3"/>
</dbReference>
<dbReference type="EMBL" id="DQ369743">
    <property type="protein sequence ID" value="ABC96820.1"/>
    <property type="molecule type" value="mRNA"/>
</dbReference>
<evidence type="ECO:0000313" key="3">
    <source>
        <dbReference type="EMBL" id="ABC96820.1"/>
    </source>
</evidence>
<dbReference type="PROSITE" id="PS50940">
    <property type="entry name" value="CHIT_BIND_II"/>
    <property type="match status" value="3"/>
</dbReference>
<feature type="domain" description="Chitin-binding type-2" evidence="2">
    <location>
        <begin position="91"/>
        <end position="151"/>
    </location>
</feature>
<name>A7XAK0_MAYDE</name>
<keyword evidence="1" id="KW-0732">Signal</keyword>
<feature type="signal peptide" evidence="1">
    <location>
        <begin position="1"/>
        <end position="21"/>
    </location>
</feature>
<dbReference type="GO" id="GO:0008061">
    <property type="term" value="F:chitin binding"/>
    <property type="evidence" value="ECO:0007669"/>
    <property type="project" value="InterPro"/>
</dbReference>
<dbReference type="SUPFAM" id="SSF57625">
    <property type="entry name" value="Invertebrate chitin-binding proteins"/>
    <property type="match status" value="3"/>
</dbReference>
<dbReference type="Gene3D" id="2.170.140.10">
    <property type="entry name" value="Chitin binding domain"/>
    <property type="match status" value="2"/>
</dbReference>